<dbReference type="PANTHER" id="PTHR35176">
    <property type="entry name" value="HEME OXYGENASE HI_0854-RELATED"/>
    <property type="match status" value="1"/>
</dbReference>
<gene>
    <name evidence="3" type="ORF">V6X51_07695</name>
</gene>
<keyword evidence="1" id="KW-0560">Oxidoreductase</keyword>
<dbReference type="InterPro" id="IPR024624">
    <property type="entry name" value="Pyridox_Oxase_Alr4036_FMN-bd"/>
</dbReference>
<evidence type="ECO:0000256" key="1">
    <source>
        <dbReference type="ARBA" id="ARBA00023002"/>
    </source>
</evidence>
<comment type="caution">
    <text evidence="3">The sequence shown here is derived from an EMBL/GenBank/DDBJ whole genome shotgun (WGS) entry which is preliminary data.</text>
</comment>
<dbReference type="PANTHER" id="PTHR35176:SF6">
    <property type="entry name" value="HEME OXYGENASE HI_0854-RELATED"/>
    <property type="match status" value="1"/>
</dbReference>
<protein>
    <submittedName>
        <fullName evidence="3">Pyridoxamine 5'-phosphate oxidase family protein</fullName>
    </submittedName>
</protein>
<dbReference type="InterPro" id="IPR012349">
    <property type="entry name" value="Split_barrel_FMN-bd"/>
</dbReference>
<dbReference type="Gene3D" id="2.30.110.10">
    <property type="entry name" value="Electron Transport, Fmn-binding Protein, Chain A"/>
    <property type="match status" value="1"/>
</dbReference>
<dbReference type="SUPFAM" id="SSF50475">
    <property type="entry name" value="FMN-binding split barrel"/>
    <property type="match status" value="1"/>
</dbReference>
<dbReference type="Proteomes" id="UP001556636">
    <property type="component" value="Unassembled WGS sequence"/>
</dbReference>
<keyword evidence="4" id="KW-1185">Reference proteome</keyword>
<feature type="domain" description="Pyridoxamine 5'-phosphate oxidase Alr4036 family FMN-binding" evidence="2">
    <location>
        <begin position="20"/>
        <end position="107"/>
    </location>
</feature>
<dbReference type="InterPro" id="IPR052019">
    <property type="entry name" value="F420H2_bilvrd_red/Heme_oxyg"/>
</dbReference>
<reference evidence="3 4" key="1">
    <citation type="submission" date="2024-02" db="EMBL/GenBank/DDBJ databases">
        <title>New especies of Spiribacter isolated from saline water.</title>
        <authorList>
            <person name="Leon M.J."/>
            <person name="De La Haba R."/>
            <person name="Sanchez-Porro C."/>
            <person name="Ventosa A."/>
        </authorList>
    </citation>
    <scope>NUCLEOTIDE SEQUENCE [LARGE SCALE GENOMIC DNA]</scope>
    <source>
        <strain evidence="4">ag22IC6-196</strain>
    </source>
</reference>
<organism evidence="3 4">
    <name type="scientific">Spiribacter roseus</name>
    <dbReference type="NCBI Taxonomy" id="1855875"/>
    <lineage>
        <taxon>Bacteria</taxon>
        <taxon>Pseudomonadati</taxon>
        <taxon>Pseudomonadota</taxon>
        <taxon>Gammaproteobacteria</taxon>
        <taxon>Chromatiales</taxon>
        <taxon>Ectothiorhodospiraceae</taxon>
        <taxon>Spiribacter</taxon>
    </lineage>
</organism>
<evidence type="ECO:0000313" key="4">
    <source>
        <dbReference type="Proteomes" id="UP001556636"/>
    </source>
</evidence>
<evidence type="ECO:0000259" key="2">
    <source>
        <dbReference type="Pfam" id="PF12766"/>
    </source>
</evidence>
<accession>A0ABV3RYS5</accession>
<evidence type="ECO:0000313" key="3">
    <source>
        <dbReference type="EMBL" id="MEX0373320.1"/>
    </source>
</evidence>
<dbReference type="Pfam" id="PF12766">
    <property type="entry name" value="Pyridox_oxase_2"/>
    <property type="match status" value="1"/>
</dbReference>
<dbReference type="RefSeq" id="WP_367951645.1">
    <property type="nucleotide sequence ID" value="NZ_JBAKFG010000003.1"/>
</dbReference>
<proteinExistence type="predicted"/>
<dbReference type="EMBL" id="JBAKFG010000003">
    <property type="protein sequence ID" value="MEX0373320.1"/>
    <property type="molecule type" value="Genomic_DNA"/>
</dbReference>
<name>A0ABV3RYS5_9GAMM</name>
<sequence length="189" mass="21071">MTQERHDWAESLDGLLEQAWKRLGRGVADRRAAARHPTLATVDTNGWPQVRTVVLRGADRAASQLRVYTDRKAGKVAELAAAPRASLHVWDQTAHLQIRVMAEAVIHTGTAVESIWSGLSAHAQRCYGFQPASGLAITDALDYAVWPQPEDFAVIELNVVYLEVLHLGHRHRRAGFDRSRDWAGQWVVP</sequence>